<dbReference type="GO" id="GO:0005975">
    <property type="term" value="P:carbohydrate metabolic process"/>
    <property type="evidence" value="ECO:0007669"/>
    <property type="project" value="TreeGrafter"/>
</dbReference>
<keyword evidence="1" id="KW-0378">Hydrolase</keyword>
<dbReference type="SUPFAM" id="SSF49785">
    <property type="entry name" value="Galactose-binding domain-like"/>
    <property type="match status" value="1"/>
</dbReference>
<gene>
    <name evidence="3" type="ORF">A4R26_00740</name>
</gene>
<dbReference type="GO" id="GO:0001681">
    <property type="term" value="F:sialate O-acetylesterase activity"/>
    <property type="evidence" value="ECO:0007669"/>
    <property type="project" value="InterPro"/>
</dbReference>
<dbReference type="EMBL" id="LWBP01000001">
    <property type="protein sequence ID" value="OQP68370.1"/>
    <property type="molecule type" value="Genomic_DNA"/>
</dbReference>
<dbReference type="AlphaFoldDB" id="A0A1V9GCQ2"/>
<dbReference type="Pfam" id="PF03629">
    <property type="entry name" value="SASA"/>
    <property type="match status" value="2"/>
</dbReference>
<dbReference type="STRING" id="550983.A4R26_00740"/>
<dbReference type="InterPro" id="IPR036514">
    <property type="entry name" value="SGNH_hydro_sf"/>
</dbReference>
<dbReference type="Gene3D" id="3.40.50.1110">
    <property type="entry name" value="SGNH hydrolase"/>
    <property type="match status" value="2"/>
</dbReference>
<organism evidence="3 4">
    <name type="scientific">Niastella populi</name>
    <dbReference type="NCBI Taxonomy" id="550983"/>
    <lineage>
        <taxon>Bacteria</taxon>
        <taxon>Pseudomonadati</taxon>
        <taxon>Bacteroidota</taxon>
        <taxon>Chitinophagia</taxon>
        <taxon>Chitinophagales</taxon>
        <taxon>Chitinophagaceae</taxon>
        <taxon>Niastella</taxon>
    </lineage>
</organism>
<feature type="domain" description="Sialate O-acetylesterase" evidence="2">
    <location>
        <begin position="101"/>
        <end position="226"/>
    </location>
</feature>
<keyword evidence="4" id="KW-1185">Reference proteome</keyword>
<dbReference type="InterPro" id="IPR008979">
    <property type="entry name" value="Galactose-bd-like_sf"/>
</dbReference>
<reference evidence="4" key="1">
    <citation type="submission" date="2016-04" db="EMBL/GenBank/DDBJ databases">
        <authorList>
            <person name="Chen L."/>
            <person name="Zhuang W."/>
            <person name="Wang G."/>
        </authorList>
    </citation>
    <scope>NUCLEOTIDE SEQUENCE [LARGE SCALE GENOMIC DNA]</scope>
    <source>
        <strain evidence="4">208</strain>
    </source>
</reference>
<proteinExistence type="predicted"/>
<dbReference type="PANTHER" id="PTHR22901">
    <property type="entry name" value="SIALATE O-ACETYLESTERASE"/>
    <property type="match status" value="1"/>
</dbReference>
<comment type="caution">
    <text evidence="3">The sequence shown here is derived from an EMBL/GenBank/DDBJ whole genome shotgun (WGS) entry which is preliminary data.</text>
</comment>
<evidence type="ECO:0000259" key="2">
    <source>
        <dbReference type="Pfam" id="PF03629"/>
    </source>
</evidence>
<dbReference type="OrthoDB" id="9816001at2"/>
<sequence>MKRIILGLSVLLTGTLNAQLRLPKIFGDSMVLQRNAPMRIWGWASPAENITVQFHNQNKTVHASASGSWEAVLAPEAAGGPYQLQVTGKTTITLKGILMGDLWVCSGQSNMEMPLNGWGQVYNYEQEIASANYPAIRLFTVEKDVQGQPVPDIKGGYWQTCTPRNIPPFSAVGYFFGRALHQQLKVPVGLINSTWGGTNIESWISNAGFRTEPAYAELMKLAPEKSTAELSAQKEKVVRDYLHSVNLDKIDTSGLSRWPVVEYDDNKWNNMTVPALWENQQPAVKIDGILWFRKEIIIDEAGAGKPAVLKLGMIDDNDITYVNGIKVGGITGYNVPRVYNINAGILKKGKNIIAVRIEDTGGGGGIYGEAADCSLAVDGKTTSLAGTWKYNVESIILNAGVGPNDYPSVLYNAMIHPIEKLAIKGAIWYQGENNAGRAVEYRKAMPLLINDWRKRFRIPAMPFYFVQLASYSASNGNSNKGSTWAELREAQSMAASLPNTGMAVTIDIGDAADIHPRNKQDVGKRLAALALQKTYGIKMIASGPVYKTMQVQGNKAVVQFTGIGSGLMAKKGSANALSGFEVAGADQQFYPAKATIAGATVVVSADEVAKPVAVRYAWADDAGNANLFNKDGFPAAPFRTDRWKEKTEGVSYRP</sequence>
<accession>A0A1V9GCQ2</accession>
<feature type="domain" description="Sialate O-acetylesterase" evidence="2">
    <location>
        <begin position="409"/>
        <end position="530"/>
    </location>
</feature>
<dbReference type="Proteomes" id="UP000192276">
    <property type="component" value="Unassembled WGS sequence"/>
</dbReference>
<evidence type="ECO:0000313" key="3">
    <source>
        <dbReference type="EMBL" id="OQP68370.1"/>
    </source>
</evidence>
<name>A0A1V9GCQ2_9BACT</name>
<dbReference type="InterPro" id="IPR005181">
    <property type="entry name" value="SASA"/>
</dbReference>
<dbReference type="InterPro" id="IPR039329">
    <property type="entry name" value="SIAE"/>
</dbReference>
<dbReference type="RefSeq" id="WP_081158641.1">
    <property type="nucleotide sequence ID" value="NZ_LWBP01000001.1"/>
</dbReference>
<evidence type="ECO:0000256" key="1">
    <source>
        <dbReference type="ARBA" id="ARBA00022801"/>
    </source>
</evidence>
<dbReference type="SUPFAM" id="SSF52266">
    <property type="entry name" value="SGNH hydrolase"/>
    <property type="match status" value="1"/>
</dbReference>
<protein>
    <recommendedName>
        <fullName evidence="2">Sialate O-acetylesterase domain-containing protein</fullName>
    </recommendedName>
</protein>
<evidence type="ECO:0000313" key="4">
    <source>
        <dbReference type="Proteomes" id="UP000192276"/>
    </source>
</evidence>
<dbReference type="PANTHER" id="PTHR22901:SF0">
    <property type="entry name" value="SIALATE O-ACETYLESTERASE"/>
    <property type="match status" value="1"/>
</dbReference>